<proteinExistence type="predicted"/>
<dbReference type="InterPro" id="IPR041854">
    <property type="entry name" value="BFD-like_2Fe2S-bd_dom_sf"/>
</dbReference>
<dbReference type="InterPro" id="IPR006076">
    <property type="entry name" value="FAD-dep_OxRdtase"/>
</dbReference>
<dbReference type="Proteomes" id="UP000184241">
    <property type="component" value="Unassembled WGS sequence"/>
</dbReference>
<sequence>MYDVVVIGAGVIGSAIARELSRYEMNICVLEKHSDVCCGTSKANSGIVHAGFDAKTGSLKAKLNVLGNSMYDEYSKELDFPFERNGSLVLCFSKDDIHVLEELKKQGERNGVPELKIIYAQELREKEPNISDTVVAALVAPTGGIVDPFKMTIALAENANVNGVEFKFNSKVESIEKIDDNYKVITKDVIYESKIVINATGVYSDYFNNMISEKKLKVTARRGEYCLFDKIAGNVVSHTIFQLPSKLGKGILVTKTIDGNLLVGPNAVDLEDKDDVRTTREGLEDIMFKATKSINNIPKSAVITSFTGLRSVEEHDDFVIGEAADSKGFINVAGIQSPGLSSAPAIGVLVKDIVVDRLSPNEKADFNGKRKDIVKFSELSNEERNKLIKNRPEYGNIICRCELVTEGEIIDAIRRPLGATNLDGIKRRTRAGAGRCQAGFCTSRTVEILSRELNIPQTDVTKFGEDSYILVGKNKENI</sequence>
<dbReference type="PANTHER" id="PTHR42720">
    <property type="entry name" value="GLYCEROL-3-PHOSPHATE DEHYDROGENASE"/>
    <property type="match status" value="1"/>
</dbReference>
<dbReference type="InterPro" id="IPR007419">
    <property type="entry name" value="BFD-like_2Fe2S-bd_dom"/>
</dbReference>
<organism evidence="3 4">
    <name type="scientific">Clostridium intestinale DSM 6191</name>
    <dbReference type="NCBI Taxonomy" id="1121320"/>
    <lineage>
        <taxon>Bacteria</taxon>
        <taxon>Bacillati</taxon>
        <taxon>Bacillota</taxon>
        <taxon>Clostridia</taxon>
        <taxon>Eubacteriales</taxon>
        <taxon>Clostridiaceae</taxon>
        <taxon>Clostridium</taxon>
    </lineage>
</organism>
<evidence type="ECO:0000313" key="4">
    <source>
        <dbReference type="Proteomes" id="UP000184241"/>
    </source>
</evidence>
<name>A0A1M6BVA1_9CLOT</name>
<dbReference type="SUPFAM" id="SSF51905">
    <property type="entry name" value="FAD/NAD(P)-binding domain"/>
    <property type="match status" value="1"/>
</dbReference>
<dbReference type="Gene3D" id="1.10.10.1100">
    <property type="entry name" value="BFD-like [2Fe-2S]-binding domain"/>
    <property type="match status" value="1"/>
</dbReference>
<dbReference type="PANTHER" id="PTHR42720:SF1">
    <property type="entry name" value="GLYCEROL 3-PHOSPHATE OXIDASE"/>
    <property type="match status" value="1"/>
</dbReference>
<gene>
    <name evidence="3" type="ORF">SAMN02745941_03953</name>
</gene>
<feature type="domain" description="BFD-like [2Fe-2S]-binding" evidence="2">
    <location>
        <begin position="397"/>
        <end position="450"/>
    </location>
</feature>
<dbReference type="InterPro" id="IPR036188">
    <property type="entry name" value="FAD/NAD-bd_sf"/>
</dbReference>
<dbReference type="Pfam" id="PF04324">
    <property type="entry name" value="Fer2_BFD"/>
    <property type="match status" value="1"/>
</dbReference>
<dbReference type="InterPro" id="IPR052745">
    <property type="entry name" value="G3P_Oxidase/Oxidoreductase"/>
</dbReference>
<protein>
    <submittedName>
        <fullName evidence="3">Glycerol-3-phosphate dehydrogenase</fullName>
    </submittedName>
</protein>
<dbReference type="Gene3D" id="3.50.50.60">
    <property type="entry name" value="FAD/NAD(P)-binding domain"/>
    <property type="match status" value="1"/>
</dbReference>
<evidence type="ECO:0000259" key="2">
    <source>
        <dbReference type="Pfam" id="PF04324"/>
    </source>
</evidence>
<reference evidence="3 4" key="1">
    <citation type="submission" date="2016-11" db="EMBL/GenBank/DDBJ databases">
        <authorList>
            <person name="Jaros S."/>
            <person name="Januszkiewicz K."/>
            <person name="Wedrychowicz H."/>
        </authorList>
    </citation>
    <scope>NUCLEOTIDE SEQUENCE [LARGE SCALE GENOMIC DNA]</scope>
    <source>
        <strain evidence="3 4">DSM 6191</strain>
    </source>
</reference>
<dbReference type="RefSeq" id="WP_073022296.1">
    <property type="nucleotide sequence ID" value="NZ_FQXU01000015.1"/>
</dbReference>
<dbReference type="CDD" id="cd19946">
    <property type="entry name" value="GlpA-like_Fer2_BFD-like"/>
    <property type="match status" value="1"/>
</dbReference>
<accession>A0A1M6BVA1</accession>
<dbReference type="AlphaFoldDB" id="A0A1M6BVA1"/>
<dbReference type="Pfam" id="PF01266">
    <property type="entry name" value="DAO"/>
    <property type="match status" value="1"/>
</dbReference>
<evidence type="ECO:0000259" key="1">
    <source>
        <dbReference type="Pfam" id="PF01266"/>
    </source>
</evidence>
<feature type="domain" description="FAD dependent oxidoreductase" evidence="1">
    <location>
        <begin position="3"/>
        <end position="351"/>
    </location>
</feature>
<dbReference type="Gene3D" id="3.30.9.10">
    <property type="entry name" value="D-Amino Acid Oxidase, subunit A, domain 2"/>
    <property type="match status" value="1"/>
</dbReference>
<evidence type="ECO:0000313" key="3">
    <source>
        <dbReference type="EMBL" id="SHI52577.1"/>
    </source>
</evidence>
<dbReference type="EMBL" id="FQXU01000015">
    <property type="protein sequence ID" value="SHI52577.1"/>
    <property type="molecule type" value="Genomic_DNA"/>
</dbReference>